<dbReference type="Proteomes" id="UP000295722">
    <property type="component" value="Unassembled WGS sequence"/>
</dbReference>
<keyword evidence="3" id="KW-1185">Reference proteome</keyword>
<dbReference type="Pfam" id="PF24697">
    <property type="entry name" value="DUF7661"/>
    <property type="match status" value="1"/>
</dbReference>
<evidence type="ECO:0000259" key="1">
    <source>
        <dbReference type="Pfam" id="PF24697"/>
    </source>
</evidence>
<organism evidence="2 3">
    <name type="scientific">Paraburkholderia silviterrae</name>
    <dbReference type="NCBI Taxonomy" id="2528715"/>
    <lineage>
        <taxon>Bacteria</taxon>
        <taxon>Pseudomonadati</taxon>
        <taxon>Pseudomonadota</taxon>
        <taxon>Betaproteobacteria</taxon>
        <taxon>Burkholderiales</taxon>
        <taxon>Burkholderiaceae</taxon>
        <taxon>Paraburkholderia</taxon>
    </lineage>
</organism>
<evidence type="ECO:0000313" key="3">
    <source>
        <dbReference type="Proteomes" id="UP000295722"/>
    </source>
</evidence>
<sequence>MDAEYRFDVFGRVIGVVFKNNAWKAHHFGQEGKRRRADFEIQSFVTPDELLQYLDDLFHGLCQVDKRRLYGWQKHSYPYERNA</sequence>
<comment type="caution">
    <text evidence="2">The sequence shown here is derived from an EMBL/GenBank/DDBJ whole genome shotgun (WGS) entry which is preliminary data.</text>
</comment>
<dbReference type="OrthoDB" id="8592593at2"/>
<dbReference type="RefSeq" id="WP_133199687.1">
    <property type="nucleotide sequence ID" value="NZ_JBHUCW010000010.1"/>
</dbReference>
<feature type="domain" description="DUF7661" evidence="1">
    <location>
        <begin position="4"/>
        <end position="60"/>
    </location>
</feature>
<dbReference type="AlphaFoldDB" id="A0A4R5LZ18"/>
<protein>
    <recommendedName>
        <fullName evidence="1">DUF7661 domain-containing protein</fullName>
    </recommendedName>
</protein>
<dbReference type="InterPro" id="IPR056078">
    <property type="entry name" value="DUF7661"/>
</dbReference>
<reference evidence="2 3" key="1">
    <citation type="submission" date="2019-03" db="EMBL/GenBank/DDBJ databases">
        <title>Paraburkholderia sp. 4M-K11, isolated from subtropical forest soil.</title>
        <authorList>
            <person name="Gao Z.-H."/>
            <person name="Qiu L.-H."/>
        </authorList>
    </citation>
    <scope>NUCLEOTIDE SEQUENCE [LARGE SCALE GENOMIC DNA]</scope>
    <source>
        <strain evidence="2 3">4M-K11</strain>
    </source>
</reference>
<gene>
    <name evidence="2" type="ORF">EYW47_36605</name>
</gene>
<evidence type="ECO:0000313" key="2">
    <source>
        <dbReference type="EMBL" id="TDG17744.1"/>
    </source>
</evidence>
<proteinExistence type="predicted"/>
<dbReference type="EMBL" id="SMRP01000039">
    <property type="protein sequence ID" value="TDG17744.1"/>
    <property type="molecule type" value="Genomic_DNA"/>
</dbReference>
<name>A0A4R5LZ18_9BURK</name>
<accession>A0A4R5LZ18</accession>